<proteinExistence type="predicted"/>
<evidence type="ECO:0000313" key="2">
    <source>
        <dbReference type="Proteomes" id="UP000516046"/>
    </source>
</evidence>
<dbReference type="Pfam" id="PF04985">
    <property type="entry name" value="Phage_tube"/>
    <property type="match status" value="1"/>
</dbReference>
<dbReference type="RefSeq" id="WP_212506766.1">
    <property type="nucleotide sequence ID" value="NZ_CP060696.1"/>
</dbReference>
<keyword evidence="2" id="KW-1185">Reference proteome</keyword>
<dbReference type="AlphaFoldDB" id="A0A7G9WG90"/>
<dbReference type="InterPro" id="IPR006498">
    <property type="entry name" value="Tail_tube"/>
</dbReference>
<gene>
    <name evidence="1" type="ORF">H6X83_12355</name>
</gene>
<evidence type="ECO:0000313" key="1">
    <source>
        <dbReference type="EMBL" id="QNO17702.1"/>
    </source>
</evidence>
<dbReference type="EMBL" id="CP060696">
    <property type="protein sequence ID" value="QNO17702.1"/>
    <property type="molecule type" value="Genomic_DNA"/>
</dbReference>
<organism evidence="1 2">
    <name type="scientific">Caproicibacterium amylolyticum</name>
    <dbReference type="NCBI Taxonomy" id="2766537"/>
    <lineage>
        <taxon>Bacteria</taxon>
        <taxon>Bacillati</taxon>
        <taxon>Bacillota</taxon>
        <taxon>Clostridia</taxon>
        <taxon>Eubacteriales</taxon>
        <taxon>Oscillospiraceae</taxon>
        <taxon>Caproicibacterium</taxon>
    </lineage>
</organism>
<sequence>MPNLALDLSGPIQGTTAYADDGKDPCARDCTVTLPEVSPLTNDLKAGGTLSVPDMSQIDSMETTVSKMGVDANFGVLAAAKKLEIRFAQQVVQQDGTQKTVGGKAYLRVMLKKLPGVQLETGAANENEYTYETSRYQLFVDGKEILLIDKLLGIVRIGGKSFTDSVLSVL</sequence>
<dbReference type="Proteomes" id="UP000516046">
    <property type="component" value="Chromosome"/>
</dbReference>
<dbReference type="KEGG" id="caml:H6X83_12355"/>
<name>A0A7G9WG90_9FIRM</name>
<accession>A0A7G9WG90</accession>
<protein>
    <submittedName>
        <fullName evidence="1">Phage major tail tube protein</fullName>
    </submittedName>
</protein>
<reference evidence="1 2" key="1">
    <citation type="submission" date="2020-08" db="EMBL/GenBank/DDBJ databases">
        <authorList>
            <person name="Ren C."/>
            <person name="Gu Y."/>
            <person name="Xu Y."/>
        </authorList>
    </citation>
    <scope>NUCLEOTIDE SEQUENCE [LARGE SCALE GENOMIC DNA]</scope>
    <source>
        <strain evidence="1 2">LBM18003</strain>
    </source>
</reference>